<dbReference type="Gene3D" id="3.90.640.10">
    <property type="entry name" value="Actin, Chain A, domain 4"/>
    <property type="match status" value="2"/>
</dbReference>
<name>A0A1U9KD52_ACEAC</name>
<keyword evidence="3" id="KW-0067">ATP-binding</keyword>
<dbReference type="CDD" id="cd10231">
    <property type="entry name" value="ASKHA_NBD_HSP70_YegD-like"/>
    <property type="match status" value="1"/>
</dbReference>
<dbReference type="PROSITE" id="PS01036">
    <property type="entry name" value="HSP70_3"/>
    <property type="match status" value="1"/>
</dbReference>
<dbReference type="AlphaFoldDB" id="A0A1U9KD52"/>
<dbReference type="SUPFAM" id="SSF53067">
    <property type="entry name" value="Actin-like ATPase domain"/>
    <property type="match status" value="2"/>
</dbReference>
<comment type="similarity">
    <text evidence="1">Belongs to the heat shock protein 70 family.</text>
</comment>
<organism evidence="4 5">
    <name type="scientific">Acetobacter aceti</name>
    <dbReference type="NCBI Taxonomy" id="435"/>
    <lineage>
        <taxon>Bacteria</taxon>
        <taxon>Pseudomonadati</taxon>
        <taxon>Pseudomonadota</taxon>
        <taxon>Alphaproteobacteria</taxon>
        <taxon>Acetobacterales</taxon>
        <taxon>Acetobacteraceae</taxon>
        <taxon>Acetobacter</taxon>
        <taxon>Acetobacter subgen. Acetobacter</taxon>
    </lineage>
</organism>
<evidence type="ECO:0000256" key="1">
    <source>
        <dbReference type="ARBA" id="ARBA00007381"/>
    </source>
</evidence>
<dbReference type="RefSeq" id="WP_077811746.1">
    <property type="nucleotide sequence ID" value="NZ_CP014692.1"/>
</dbReference>
<dbReference type="OrthoDB" id="9807934at2"/>
<evidence type="ECO:0000313" key="4">
    <source>
        <dbReference type="EMBL" id="AQS83712.1"/>
    </source>
</evidence>
<evidence type="ECO:0000256" key="3">
    <source>
        <dbReference type="ARBA" id="ARBA00022840"/>
    </source>
</evidence>
<dbReference type="eggNOG" id="COG0443">
    <property type="taxonomic scope" value="Bacteria"/>
</dbReference>
<accession>A0A1U9KD52</accession>
<dbReference type="KEGG" id="aace:A0U92_01800"/>
<keyword evidence="2" id="KW-0547">Nucleotide-binding</keyword>
<dbReference type="Gene3D" id="3.30.420.40">
    <property type="match status" value="3"/>
</dbReference>
<protein>
    <submittedName>
        <fullName evidence="4">Molecular chaperone DnaK</fullName>
    </submittedName>
</protein>
<dbReference type="InterPro" id="IPR043129">
    <property type="entry name" value="ATPase_NBD"/>
</dbReference>
<dbReference type="GO" id="GO:0005524">
    <property type="term" value="F:ATP binding"/>
    <property type="evidence" value="ECO:0007669"/>
    <property type="project" value="UniProtKB-KW"/>
</dbReference>
<dbReference type="EMBL" id="CP014692">
    <property type="protein sequence ID" value="AQS83712.1"/>
    <property type="molecule type" value="Genomic_DNA"/>
</dbReference>
<gene>
    <name evidence="4" type="ORF">A0U92_01800</name>
</gene>
<dbReference type="PANTHER" id="PTHR42749:SF1">
    <property type="entry name" value="CELL SHAPE-DETERMINING PROTEIN MREB"/>
    <property type="match status" value="1"/>
</dbReference>
<dbReference type="InterPro" id="IPR042054">
    <property type="entry name" value="YegD-like"/>
</dbReference>
<dbReference type="InterPro" id="IPR013126">
    <property type="entry name" value="Hsp_70_fam"/>
</dbReference>
<evidence type="ECO:0000256" key="2">
    <source>
        <dbReference type="ARBA" id="ARBA00022741"/>
    </source>
</evidence>
<dbReference type="PANTHER" id="PTHR42749">
    <property type="entry name" value="CELL SHAPE-DETERMINING PROTEIN MREB"/>
    <property type="match status" value="1"/>
</dbReference>
<dbReference type="Pfam" id="PF00012">
    <property type="entry name" value="HSP70"/>
    <property type="match status" value="2"/>
</dbReference>
<dbReference type="InterPro" id="IPR018181">
    <property type="entry name" value="Heat_shock_70_CS"/>
</dbReference>
<sequence length="432" mass="47267">MKNGSSSPPVRLGIDFGTTNSVIVLRNGNGDTRTVRFPTPGGDTADTCRTLLALWQDLTGGRRQTERAVGEAAVEAYLDDPTETRLIMSMKSYLAQASFRETQLFGQRVPLETLIASFLQELMKLADLAPQDCAVTVGRPVRFVGDTADDDLGEARLRVSLSEAGFPEISIMLEPEAAGWKFAHRLNHPATVLVGDFGGGTSDFSVLRFEPGSAQHTQALGYAGVGLAGDQFDTRIIDHVVAPFLGRDCTFRIMGGEPLPVPIEWYTSLARWHRLSLMRTPRILNEIAEVARTASQPERLMNLVELIREQNGQLLYNAVSAAKRTLSSEDSAVLRFSQKGLRIEETIQRTDFERWIAPDLAQFGDAIDLAIERSNLTPDQIDRVFLTGGTSFVPAVRELFIQRFGADKVELGGEFVSVAEGLALANPTALTA</sequence>
<dbReference type="Proteomes" id="UP000188937">
    <property type="component" value="Chromosome"/>
</dbReference>
<keyword evidence="5" id="KW-1185">Reference proteome</keyword>
<dbReference type="STRING" id="435.A0U92_01800"/>
<reference evidence="4 5" key="1">
    <citation type="submission" date="2016-03" db="EMBL/GenBank/DDBJ databases">
        <title>Acetic acid bacteria sequencing.</title>
        <authorList>
            <person name="Brandt J."/>
            <person name="Jakob F."/>
            <person name="Vogel R.F."/>
        </authorList>
    </citation>
    <scope>NUCLEOTIDE SEQUENCE [LARGE SCALE GENOMIC DNA]</scope>
    <source>
        <strain evidence="4 5">TMW2.1153</strain>
    </source>
</reference>
<dbReference type="GO" id="GO:0140662">
    <property type="term" value="F:ATP-dependent protein folding chaperone"/>
    <property type="evidence" value="ECO:0007669"/>
    <property type="project" value="InterPro"/>
</dbReference>
<proteinExistence type="inferred from homology"/>
<evidence type="ECO:0000313" key="5">
    <source>
        <dbReference type="Proteomes" id="UP000188937"/>
    </source>
</evidence>